<reference evidence="3" key="1">
    <citation type="submission" date="2016-10" db="EMBL/GenBank/DDBJ databases">
        <authorList>
            <person name="Varghese N."/>
            <person name="Submissions S."/>
        </authorList>
    </citation>
    <scope>NUCLEOTIDE SEQUENCE [LARGE SCALE GENOMIC DNA]</scope>
    <source>
        <strain evidence="3">DSM 44232</strain>
    </source>
</reference>
<dbReference type="InterPro" id="IPR043917">
    <property type="entry name" value="DUF5753"/>
</dbReference>
<dbReference type="RefSeq" id="WP_093606043.1">
    <property type="nucleotide sequence ID" value="NZ_FOYL01000020.1"/>
</dbReference>
<name>A0A1I6FI97_9PSEU</name>
<dbReference type="GO" id="GO:0003677">
    <property type="term" value="F:DNA binding"/>
    <property type="evidence" value="ECO:0007669"/>
    <property type="project" value="InterPro"/>
</dbReference>
<dbReference type="EMBL" id="FOYL01000020">
    <property type="protein sequence ID" value="SFR29660.1"/>
    <property type="molecule type" value="Genomic_DNA"/>
</dbReference>
<dbReference type="Proteomes" id="UP000198583">
    <property type="component" value="Unassembled WGS sequence"/>
</dbReference>
<evidence type="ECO:0000313" key="2">
    <source>
        <dbReference type="EMBL" id="SFR29660.1"/>
    </source>
</evidence>
<dbReference type="InterPro" id="IPR010982">
    <property type="entry name" value="Lambda_DNA-bd_dom_sf"/>
</dbReference>
<sequence length="296" mass="33444">MPRNTASEASNVHEARTALGKRLRELRQHAGLTGKQLAESLAWPPSKISKLENGRQTPTDDDLRAWARITDAPGEVDALLAKLHTLETQHAEWQRLLRTGARAHQSALAELDAKIRFYRVFETMIVPGLLQIPEYAKACLGHGSVMDEVRDDIAEAVQVRMRRQDILYAPDRRFHFVLTEAALRYRLCSPTAMLGQLDRLVSLSTLPNLKLGVIDFRTLYRHEFPTHGFWLLGEDLVQVETFSAELNLAQPQEIELYGKIFESLAGIASYGRAARQIIMRVIDDLSAEVEEDPPTR</sequence>
<feature type="domain" description="HTH cro/C1-type" evidence="1">
    <location>
        <begin position="23"/>
        <end position="79"/>
    </location>
</feature>
<evidence type="ECO:0000259" key="1">
    <source>
        <dbReference type="PROSITE" id="PS50943"/>
    </source>
</evidence>
<dbReference type="SMART" id="SM00530">
    <property type="entry name" value="HTH_XRE"/>
    <property type="match status" value="1"/>
</dbReference>
<evidence type="ECO:0000313" key="3">
    <source>
        <dbReference type="Proteomes" id="UP000198583"/>
    </source>
</evidence>
<dbReference type="Pfam" id="PF13560">
    <property type="entry name" value="HTH_31"/>
    <property type="match status" value="1"/>
</dbReference>
<keyword evidence="3" id="KW-1185">Reference proteome</keyword>
<dbReference type="InterPro" id="IPR001387">
    <property type="entry name" value="Cro/C1-type_HTH"/>
</dbReference>
<dbReference type="CDD" id="cd00093">
    <property type="entry name" value="HTH_XRE"/>
    <property type="match status" value="1"/>
</dbReference>
<dbReference type="PROSITE" id="PS50943">
    <property type="entry name" value="HTH_CROC1"/>
    <property type="match status" value="1"/>
</dbReference>
<dbReference type="Gene3D" id="1.10.260.40">
    <property type="entry name" value="lambda repressor-like DNA-binding domains"/>
    <property type="match status" value="1"/>
</dbReference>
<dbReference type="STRING" id="84724.SAMN04488564_120133"/>
<protein>
    <submittedName>
        <fullName evidence="2">Helix-turn-helix domain-containing protein</fullName>
    </submittedName>
</protein>
<organism evidence="2 3">
    <name type="scientific">Lentzea waywayandensis</name>
    <dbReference type="NCBI Taxonomy" id="84724"/>
    <lineage>
        <taxon>Bacteria</taxon>
        <taxon>Bacillati</taxon>
        <taxon>Actinomycetota</taxon>
        <taxon>Actinomycetes</taxon>
        <taxon>Pseudonocardiales</taxon>
        <taxon>Pseudonocardiaceae</taxon>
        <taxon>Lentzea</taxon>
    </lineage>
</organism>
<dbReference type="Pfam" id="PF19054">
    <property type="entry name" value="DUF5753"/>
    <property type="match status" value="1"/>
</dbReference>
<gene>
    <name evidence="2" type="ORF">SAMN04488564_120133</name>
</gene>
<dbReference type="OrthoDB" id="4966777at2"/>
<accession>A0A1I6FI97</accession>
<proteinExistence type="predicted"/>
<dbReference type="AlphaFoldDB" id="A0A1I6FI97"/>
<dbReference type="SUPFAM" id="SSF47413">
    <property type="entry name" value="lambda repressor-like DNA-binding domains"/>
    <property type="match status" value="1"/>
</dbReference>